<evidence type="ECO:0000313" key="3">
    <source>
        <dbReference type="EMBL" id="TKR25168.1"/>
    </source>
</evidence>
<dbReference type="Pfam" id="PF08530">
    <property type="entry name" value="PepX_C"/>
    <property type="match status" value="1"/>
</dbReference>
<dbReference type="SMART" id="SM00939">
    <property type="entry name" value="PepX_C"/>
    <property type="match status" value="1"/>
</dbReference>
<dbReference type="OrthoDB" id="189882at2157"/>
<proteinExistence type="predicted"/>
<dbReference type="GO" id="GO:0008239">
    <property type="term" value="F:dipeptidyl-peptidase activity"/>
    <property type="evidence" value="ECO:0007669"/>
    <property type="project" value="InterPro"/>
</dbReference>
<dbReference type="InterPro" id="IPR005674">
    <property type="entry name" value="CocE/Ser_esterase"/>
</dbReference>
<evidence type="ECO:0000259" key="2">
    <source>
        <dbReference type="SMART" id="SM00939"/>
    </source>
</evidence>
<dbReference type="Gene3D" id="3.40.50.1820">
    <property type="entry name" value="alpha/beta hydrolase"/>
    <property type="match status" value="1"/>
</dbReference>
<keyword evidence="1 3" id="KW-0378">Hydrolase</keyword>
<dbReference type="Proteomes" id="UP000308037">
    <property type="component" value="Unassembled WGS sequence"/>
</dbReference>
<dbReference type="RefSeq" id="WP_137277182.1">
    <property type="nucleotide sequence ID" value="NZ_QKNX01000005.1"/>
</dbReference>
<dbReference type="InterPro" id="IPR013736">
    <property type="entry name" value="Xaa-Pro_dipept_C"/>
</dbReference>
<dbReference type="SUPFAM" id="SSF49785">
    <property type="entry name" value="Galactose-binding domain-like"/>
    <property type="match status" value="1"/>
</dbReference>
<dbReference type="EMBL" id="QKNX01000005">
    <property type="protein sequence ID" value="TKR25168.1"/>
    <property type="molecule type" value="Genomic_DNA"/>
</dbReference>
<organism evidence="3 4">
    <name type="scientific">Natronomonas salsuginis</name>
    <dbReference type="NCBI Taxonomy" id="2217661"/>
    <lineage>
        <taxon>Archaea</taxon>
        <taxon>Methanobacteriati</taxon>
        <taxon>Methanobacteriota</taxon>
        <taxon>Stenosarchaea group</taxon>
        <taxon>Halobacteria</taxon>
        <taxon>Halobacteriales</taxon>
        <taxon>Natronomonadaceae</taxon>
        <taxon>Natronomonas</taxon>
    </lineage>
</organism>
<sequence>MDSKLSEIRRHDEYLMEIDAGTVAGTRFEPVDVEEPRPVVLMFMPYHKDDWYTFASEWSSIEYLARHGYEVISADIIGTGGSSGRKSEPFSSDEAEQASQIIHYLADEEWSNGCVGMFGRSYPGTMGMKAAAENPEPLKAIVPMHAITSLYDIIFRAGIDGGGHSFAGTAHFPPMMQALQAMPPSYRDDEGRWADIWMDRLDHLKEDTPWLFQFLRHPNEDEYWQRKNTSIEKVRESDVPTLAISGYRDGTPTNTLEYFEALQGEKRMLFGPWRHTAPHQGREARIDYRSQMVEWFDHFLKGEDNGALDYPKFSYWTEREGGSKVEGGVWRKGDSWPTVEDSETLSYALTPKGLQQTETFETGEVNEEYDFDPTVGMYSQDVQGPTTDRPLDSIPDDIRSLTFETEPLSSAVEFTGTGEATIRLKSTTQDPTLAVRLIDVGPDGSSNIVANGALRVSKRNSTTEKSLLTPGEEYEITTKLKPKSHIFEEGHKIRVAISSAYFPFMLPTCGDGSFTINSSPDAPSTITFPGKVHSDQVEFSNTFTMDEPDESVPLSGDFVSNASSNWTTTRDHRTGKVISETFDTRDIELPHTPGATMTYSREMTASVFESDPLSWEVDAEIIIVLDYPDEEIEVTANTHTNTDWASAHTMVVRDGETLFDERWRTALLDTVP</sequence>
<dbReference type="InterPro" id="IPR000383">
    <property type="entry name" value="Xaa-Pro-like_dom"/>
</dbReference>
<dbReference type="Gene3D" id="1.10.3020.10">
    <property type="entry name" value="alpha-amino acid ester hydrolase ( Helical cap domain)"/>
    <property type="match status" value="1"/>
</dbReference>
<dbReference type="AlphaFoldDB" id="A0A4U5JBF4"/>
<comment type="caution">
    <text evidence="3">The sequence shown here is derived from an EMBL/GenBank/DDBJ whole genome shotgun (WGS) entry which is preliminary data.</text>
</comment>
<evidence type="ECO:0000313" key="4">
    <source>
        <dbReference type="Proteomes" id="UP000308037"/>
    </source>
</evidence>
<dbReference type="InterPro" id="IPR029058">
    <property type="entry name" value="AB_hydrolase_fold"/>
</dbReference>
<name>A0A4U5JBF4_9EURY</name>
<accession>A0A4U5JBF4</accession>
<reference evidence="3 4" key="1">
    <citation type="submission" date="2019-04" db="EMBL/GenBank/DDBJ databases">
        <title>Natronomonas sp. F20-122 a newhaloarchaeon isolated from a saline saltern of Isla Bacuta, Huelva, Spain.</title>
        <authorList>
            <person name="Duran-Viseras A."/>
            <person name="Sanchez-Porro C."/>
            <person name="Ventosa A."/>
        </authorList>
    </citation>
    <scope>NUCLEOTIDE SEQUENCE [LARGE SCALE GENOMIC DNA]</scope>
    <source>
        <strain evidence="3 4">F20-122</strain>
    </source>
</reference>
<dbReference type="InterPro" id="IPR008979">
    <property type="entry name" value="Galactose-bd-like_sf"/>
</dbReference>
<dbReference type="SUPFAM" id="SSF53474">
    <property type="entry name" value="alpha/beta-Hydrolases"/>
    <property type="match status" value="1"/>
</dbReference>
<keyword evidence="4" id="KW-1185">Reference proteome</keyword>
<protein>
    <submittedName>
        <fullName evidence="3">CocE/NonD family hydrolase</fullName>
    </submittedName>
</protein>
<dbReference type="Gene3D" id="2.60.120.260">
    <property type="entry name" value="Galactose-binding domain-like"/>
    <property type="match status" value="1"/>
</dbReference>
<evidence type="ECO:0000256" key="1">
    <source>
        <dbReference type="ARBA" id="ARBA00022801"/>
    </source>
</evidence>
<dbReference type="NCBIfam" id="TIGR00976">
    <property type="entry name" value="CocE_NonD"/>
    <property type="match status" value="1"/>
</dbReference>
<dbReference type="Pfam" id="PF02129">
    <property type="entry name" value="Peptidase_S15"/>
    <property type="match status" value="1"/>
</dbReference>
<gene>
    <name evidence="3" type="ORF">DM868_12600</name>
</gene>
<feature type="domain" description="Xaa-Pro dipeptidyl-peptidase C-terminal" evidence="2">
    <location>
        <begin position="293"/>
        <end position="527"/>
    </location>
</feature>